<gene>
    <name evidence="2" type="ORF">LZ519_04910</name>
</gene>
<dbReference type="EMBL" id="JAMGBC010000001">
    <property type="protein sequence ID" value="MCL6678659.1"/>
    <property type="molecule type" value="Genomic_DNA"/>
</dbReference>
<protein>
    <submittedName>
        <fullName evidence="2">Uncharacterized protein</fullName>
    </submittedName>
</protein>
<evidence type="ECO:0000313" key="2">
    <source>
        <dbReference type="EMBL" id="MCL6678659.1"/>
    </source>
</evidence>
<evidence type="ECO:0000256" key="1">
    <source>
        <dbReference type="SAM" id="MobiDB-lite"/>
    </source>
</evidence>
<accession>A0ABT0REF7</accession>
<reference evidence="2" key="1">
    <citation type="submission" date="2022-05" db="EMBL/GenBank/DDBJ databases">
        <authorList>
            <person name="Jo J.-H."/>
            <person name="Im W.-T."/>
        </authorList>
    </citation>
    <scope>NUCLEOTIDE SEQUENCE</scope>
    <source>
        <strain evidence="2">RG327</strain>
    </source>
</reference>
<evidence type="ECO:0000313" key="3">
    <source>
        <dbReference type="Proteomes" id="UP001165343"/>
    </source>
</evidence>
<dbReference type="Proteomes" id="UP001165343">
    <property type="component" value="Unassembled WGS sequence"/>
</dbReference>
<feature type="region of interest" description="Disordered" evidence="1">
    <location>
        <begin position="56"/>
        <end position="86"/>
    </location>
</feature>
<name>A0ABT0REF7_9SPHN</name>
<comment type="caution">
    <text evidence="2">The sequence shown here is derived from an EMBL/GenBank/DDBJ whole genome shotgun (WGS) entry which is preliminary data.</text>
</comment>
<feature type="compositionally biased region" description="Polar residues" evidence="1">
    <location>
        <begin position="58"/>
        <end position="73"/>
    </location>
</feature>
<sequence>MKIERYEPGGAAAAFELRPQATVIHAEDEAVSGRHVAQPNDRIRCLSIGIVYEDDLGTRTSKQQRTGEINSGSPGAEDPDPHRRQNARSTAVMQMGLALVAVAKKGD</sequence>
<organism evidence="2 3">
    <name type="scientific">Sphingomonas anseongensis</name>
    <dbReference type="NCBI Taxonomy" id="2908207"/>
    <lineage>
        <taxon>Bacteria</taxon>
        <taxon>Pseudomonadati</taxon>
        <taxon>Pseudomonadota</taxon>
        <taxon>Alphaproteobacteria</taxon>
        <taxon>Sphingomonadales</taxon>
        <taxon>Sphingomonadaceae</taxon>
        <taxon>Sphingomonas</taxon>
    </lineage>
</organism>
<proteinExistence type="predicted"/>
<dbReference type="RefSeq" id="WP_249867600.1">
    <property type="nucleotide sequence ID" value="NZ_JAMGBC010000001.1"/>
</dbReference>
<keyword evidence="3" id="KW-1185">Reference proteome</keyword>